<comment type="caution">
    <text evidence="2">The sequence shown here is derived from an EMBL/GenBank/DDBJ whole genome shotgun (WGS) entry which is preliminary data.</text>
</comment>
<dbReference type="EMBL" id="WIGN01000055">
    <property type="protein sequence ID" value="KAF6813207.1"/>
    <property type="molecule type" value="Genomic_DNA"/>
</dbReference>
<organism evidence="2 3">
    <name type="scientific">Colletotrichum sojae</name>
    <dbReference type="NCBI Taxonomy" id="2175907"/>
    <lineage>
        <taxon>Eukaryota</taxon>
        <taxon>Fungi</taxon>
        <taxon>Dikarya</taxon>
        <taxon>Ascomycota</taxon>
        <taxon>Pezizomycotina</taxon>
        <taxon>Sordariomycetes</taxon>
        <taxon>Hypocreomycetidae</taxon>
        <taxon>Glomerellales</taxon>
        <taxon>Glomerellaceae</taxon>
        <taxon>Colletotrichum</taxon>
        <taxon>Colletotrichum orchidearum species complex</taxon>
    </lineage>
</organism>
<dbReference type="PANTHER" id="PTHR19959:SF119">
    <property type="entry name" value="FUNGAL LIPASE-LIKE DOMAIN-CONTAINING PROTEIN"/>
    <property type="match status" value="1"/>
</dbReference>
<sequence length="1043" mass="114670">MENIKRFTRETQSTFNNGQKSPYLTFTLGPGPLRKLNVRVWVADEGLLDNGATMNDGSDCDMIEFRANMSDSKAGRLYVTEWNIGAPIDDDRCDNMGVRAWFEILLVIAESWEVGVFLTDGLSSIHRMDVEVHYSTTQGTLRNIPSHPGNHEAETKSPTAFHEVASSYFTRGKFDENDGALVPRGYSPQWVYYLQEAANRLTERFERTESISDINHAIRIGHKAVGLTGEGHPARAARLNSLGISLCLRSQSRGSIEDLDDAIRLAQEVLDCFSNRPVHPGLLHNLGMRLGLRSQYTGSLEDIDHAIDLLSRAAEMPQSQSGRLDTLTCVGNWMGSRFLARGSESDLNRAIEISEMAVGGTSRHDPLRTRRLINLTTWLGTRFMHTGSTKDLNLALGLLREEADAYNCPSNFGRSMLLNNLGVWLSRSFQRSGSIQDLNQGIEAAEMAVRMAPPGHPKRADWMSNLGSWLSFRFQHTGQAEDLQRGIELLSTVVDMAPTNHDTRLLSAGNLGILLGLRFQRTKSEDDLNRSIEILSSVVEETPHDHPDRARRMNNLGNWLGERYSLSGSDKDLIQSISCFSDGSKAPNSAPSVRIRLAIYAAGLLADHSSGLASFAAAATLNAGRYVEAALKLLEVGRGVTAGLLLETRAEVTELKHGHPALAEEFEFIRDLLDSPSSETSSSAPGTPALSWGPRRELEARFHAVVDKIRNQPGFGNFLLPPTTEQPHAAASPGPIVVVNYTKYRSDAFIVTAQAIRTIPLDLSTLPDLGDEIRITESFKEGRPENLTRGSFVSMPETPSHNGLVPCDLQFAEEEIGLVDSILNPSVSRTVMAQPTRDEVLHSVETCTIFHFAGHGISDPQDPSSSCLLLSDWAEHPLTVKDLTELKLFTKSPWLAYLSACSTGESKAENLQDEALHLVSSGQLAGFPHVIGSLWKIDDECSADAARHVYETMQSGGWTNRTVALGVHHAARFLRRKTGQREWLATRGRYHADSIQSEETELVEDLHANQGRGEGSAEARGFGYAGRSGGDPSIWAAYIHVGP</sequence>
<evidence type="ECO:0000313" key="3">
    <source>
        <dbReference type="Proteomes" id="UP000652219"/>
    </source>
</evidence>
<reference evidence="2 3" key="1">
    <citation type="journal article" date="2020" name="Phytopathology">
        <title>Genome Sequence Resources of Colletotrichum truncatum, C. plurivorum, C. musicola, and C. sojae: Four Species Pathogenic to Soybean (Glycine max).</title>
        <authorList>
            <person name="Rogerio F."/>
            <person name="Boufleur T.R."/>
            <person name="Ciampi-Guillardi M."/>
            <person name="Sukno S.A."/>
            <person name="Thon M.R."/>
            <person name="Massola Junior N.S."/>
            <person name="Baroncelli R."/>
        </authorList>
    </citation>
    <scope>NUCLEOTIDE SEQUENCE [LARGE SCALE GENOMIC DNA]</scope>
    <source>
        <strain evidence="2 3">LFN0009</strain>
    </source>
</reference>
<accession>A0A8H6JHH9</accession>
<feature type="domain" description="CHAT" evidence="1">
    <location>
        <begin position="787"/>
        <end position="1042"/>
    </location>
</feature>
<keyword evidence="3" id="KW-1185">Reference proteome</keyword>
<dbReference type="Gene3D" id="1.25.40.10">
    <property type="entry name" value="Tetratricopeptide repeat domain"/>
    <property type="match status" value="2"/>
</dbReference>
<dbReference type="Pfam" id="PF12770">
    <property type="entry name" value="CHAT"/>
    <property type="match status" value="1"/>
</dbReference>
<dbReference type="SUPFAM" id="SSF48452">
    <property type="entry name" value="TPR-like"/>
    <property type="match status" value="2"/>
</dbReference>
<dbReference type="PANTHER" id="PTHR19959">
    <property type="entry name" value="KINESIN LIGHT CHAIN"/>
    <property type="match status" value="1"/>
</dbReference>
<name>A0A8H6JHH9_9PEZI</name>
<protein>
    <submittedName>
        <fullName evidence="2">TPR domain-containing protein</fullName>
    </submittedName>
</protein>
<evidence type="ECO:0000313" key="2">
    <source>
        <dbReference type="EMBL" id="KAF6813207.1"/>
    </source>
</evidence>
<gene>
    <name evidence="2" type="ORF">CSOJ01_04718</name>
</gene>
<dbReference type="AlphaFoldDB" id="A0A8H6JHH9"/>
<dbReference type="InterPro" id="IPR024983">
    <property type="entry name" value="CHAT_dom"/>
</dbReference>
<dbReference type="InterPro" id="IPR011990">
    <property type="entry name" value="TPR-like_helical_dom_sf"/>
</dbReference>
<evidence type="ECO:0000259" key="1">
    <source>
        <dbReference type="Pfam" id="PF12770"/>
    </source>
</evidence>
<dbReference type="Proteomes" id="UP000652219">
    <property type="component" value="Unassembled WGS sequence"/>
</dbReference>
<proteinExistence type="predicted"/>